<keyword evidence="1" id="KW-0812">Transmembrane</keyword>
<evidence type="ECO:0000313" key="2">
    <source>
        <dbReference type="EMBL" id="CAX60429.1"/>
    </source>
</evidence>
<feature type="transmembrane region" description="Helical" evidence="1">
    <location>
        <begin position="14"/>
        <end position="32"/>
    </location>
</feature>
<feature type="transmembrane region" description="Helical" evidence="1">
    <location>
        <begin position="130"/>
        <end position="152"/>
    </location>
</feature>
<protein>
    <submittedName>
        <fullName evidence="2">Uncharacterized protein</fullName>
    </submittedName>
</protein>
<sequence length="297" mass="32638">MSSKNRIIKVLKTCINYIGTLLAIAGVVFVSLKLKQYWQADSINHVSIISWMAIGVLSVCYAGANIFLVVAWKNILEHYNMRVSSRWAFQAYGISQLAKYVPGNIFHIAGRQALAMAAGLPGKLVLKSNLLELIMISCGGALMGWIVLSVLFPNLSLIMALTLLFCSYIGVILIARFYFSLSLSKAIIYQFLFLLSSAFIFTTILTLLAHGRVLDISVICTTLGVYTIAWLAGLVMPGAPAGIGIRELVVVYFLSEYIPNAELLLAVLLGRIVTVIGDILFFVSAYLNKSFKLTQEH</sequence>
<gene>
    <name evidence="2" type="ordered locus">EbC_28980</name>
</gene>
<evidence type="ECO:0000256" key="1">
    <source>
        <dbReference type="SAM" id="Phobius"/>
    </source>
</evidence>
<feature type="transmembrane region" description="Helical" evidence="1">
    <location>
        <begin position="263"/>
        <end position="287"/>
    </location>
</feature>
<dbReference type="GeneID" id="90512875"/>
<keyword evidence="1" id="KW-1133">Transmembrane helix</keyword>
<dbReference type="KEGG" id="ebi:EbC_28980"/>
<name>D8MUC2_ERWBE</name>
<evidence type="ECO:0000313" key="3">
    <source>
        <dbReference type="Proteomes" id="UP000008793"/>
    </source>
</evidence>
<feature type="transmembrane region" description="Helical" evidence="1">
    <location>
        <begin position="158"/>
        <end position="179"/>
    </location>
</feature>
<dbReference type="Proteomes" id="UP000008793">
    <property type="component" value="Chromosome"/>
</dbReference>
<feature type="transmembrane region" description="Helical" evidence="1">
    <location>
        <begin position="191"/>
        <end position="210"/>
    </location>
</feature>
<dbReference type="STRING" id="634500.EbC_28980"/>
<feature type="transmembrane region" description="Helical" evidence="1">
    <location>
        <begin position="48"/>
        <end position="72"/>
    </location>
</feature>
<proteinExistence type="predicted"/>
<dbReference type="EMBL" id="FP236843">
    <property type="protein sequence ID" value="CAX60429.1"/>
    <property type="molecule type" value="Genomic_DNA"/>
</dbReference>
<dbReference type="HOGENOM" id="CLU_051659_1_0_6"/>
<reference evidence="2 3" key="1">
    <citation type="journal article" date="2010" name="BMC Genomics">
        <title>Genome comparison of the epiphytic bacteria Erwinia billingiae and E. tasmaniensis with the pear pathogen E. pyrifoliae.</title>
        <authorList>
            <person name="Kube M."/>
            <person name="Migdoll A.M."/>
            <person name="Gehring I."/>
            <person name="Heitmann K."/>
            <person name="Mayer Y."/>
            <person name="Kuhl H."/>
            <person name="Knaust F."/>
            <person name="Geider K."/>
            <person name="Reinhardt R."/>
        </authorList>
    </citation>
    <scope>NUCLEOTIDE SEQUENCE [LARGE SCALE GENOMIC DNA]</scope>
    <source>
        <strain evidence="2 3">Eb661</strain>
    </source>
</reference>
<organism evidence="3">
    <name type="scientific">Erwinia billingiae (strain Eb661)</name>
    <dbReference type="NCBI Taxonomy" id="634500"/>
    <lineage>
        <taxon>Bacteria</taxon>
        <taxon>Pseudomonadati</taxon>
        <taxon>Pseudomonadota</taxon>
        <taxon>Gammaproteobacteria</taxon>
        <taxon>Enterobacterales</taxon>
        <taxon>Erwiniaceae</taxon>
        <taxon>Erwinia</taxon>
    </lineage>
</organism>
<accession>D8MUC2</accession>
<dbReference type="eggNOG" id="COG0392">
    <property type="taxonomic scope" value="Bacteria"/>
</dbReference>
<keyword evidence="1" id="KW-0472">Membrane</keyword>
<dbReference type="AlphaFoldDB" id="D8MUC2"/>
<keyword evidence="3" id="KW-1185">Reference proteome</keyword>
<dbReference type="RefSeq" id="WP_013202914.1">
    <property type="nucleotide sequence ID" value="NC_014306.1"/>
</dbReference>